<evidence type="ECO:0000256" key="2">
    <source>
        <dbReference type="SAM" id="SignalP"/>
    </source>
</evidence>
<dbReference type="AlphaFoldDB" id="A0A8B9ANW8"/>
<feature type="compositionally biased region" description="Polar residues" evidence="1">
    <location>
        <begin position="82"/>
        <end position="91"/>
    </location>
</feature>
<evidence type="ECO:0000313" key="3">
    <source>
        <dbReference type="Proteomes" id="UP000228380"/>
    </source>
</evidence>
<feature type="signal peptide" evidence="2">
    <location>
        <begin position="1"/>
        <end position="17"/>
    </location>
</feature>
<keyword evidence="2" id="KW-0732">Signal</keyword>
<evidence type="ECO:0000313" key="4">
    <source>
        <dbReference type="RefSeq" id="XP_038988090.1"/>
    </source>
</evidence>
<feature type="chain" id="PRO_5034387535" evidence="2">
    <location>
        <begin position="18"/>
        <end position="124"/>
    </location>
</feature>
<dbReference type="RefSeq" id="XP_038988090.1">
    <property type="nucleotide sequence ID" value="XM_039132162.1"/>
</dbReference>
<accession>A0A8B9ANW8</accession>
<sequence>MGGLSASFSLLDGCVLGGVPGVMTAASPAQVSVLGATISCSLQVVLGSFIARGREVFDNSKEMPPADPASAPPKVAAPGDTMISSNPPSQGTLSGFSGIPVSPAFPKHWYLDDESAGVVIVPWR</sequence>
<dbReference type="KEGG" id="pda:120112578"/>
<dbReference type="Proteomes" id="UP000228380">
    <property type="component" value="Chromosome 11"/>
</dbReference>
<dbReference type="GeneID" id="120112578"/>
<protein>
    <submittedName>
        <fullName evidence="4">AT-hook motif nuclear-localized protein 10-like</fullName>
    </submittedName>
</protein>
<keyword evidence="3" id="KW-1185">Reference proteome</keyword>
<name>A0A8B9ANW8_PHODC</name>
<reference evidence="3" key="1">
    <citation type="journal article" date="2019" name="Nat. Commun.">
        <title>Genome-wide association mapping of date palm fruit traits.</title>
        <authorList>
            <person name="Hazzouri K.M."/>
            <person name="Gros-Balthazard M."/>
            <person name="Flowers J.M."/>
            <person name="Copetti D."/>
            <person name="Lemansour A."/>
            <person name="Lebrun M."/>
            <person name="Masmoudi K."/>
            <person name="Ferrand S."/>
            <person name="Dhar M.I."/>
            <person name="Fresquez Z.A."/>
            <person name="Rosas U."/>
            <person name="Zhang J."/>
            <person name="Talag J."/>
            <person name="Lee S."/>
            <person name="Kudrna D."/>
            <person name="Powell R.F."/>
            <person name="Leitch I.J."/>
            <person name="Krueger R.R."/>
            <person name="Wing R.A."/>
            <person name="Amiri K.M.A."/>
            <person name="Purugganan M.D."/>
        </authorList>
    </citation>
    <scope>NUCLEOTIDE SEQUENCE [LARGE SCALE GENOMIC DNA]</scope>
    <source>
        <strain evidence="3">cv. Khalas</strain>
    </source>
</reference>
<gene>
    <name evidence="4" type="primary">LOC120112578</name>
</gene>
<proteinExistence type="predicted"/>
<reference evidence="4" key="2">
    <citation type="submission" date="2025-08" db="UniProtKB">
        <authorList>
            <consortium name="RefSeq"/>
        </authorList>
    </citation>
    <scope>IDENTIFICATION</scope>
    <source>
        <tissue evidence="4">Young leaves</tissue>
    </source>
</reference>
<evidence type="ECO:0000256" key="1">
    <source>
        <dbReference type="SAM" id="MobiDB-lite"/>
    </source>
</evidence>
<feature type="region of interest" description="Disordered" evidence="1">
    <location>
        <begin position="60"/>
        <end position="91"/>
    </location>
</feature>
<organism evidence="3 4">
    <name type="scientific">Phoenix dactylifera</name>
    <name type="common">Date palm</name>
    <dbReference type="NCBI Taxonomy" id="42345"/>
    <lineage>
        <taxon>Eukaryota</taxon>
        <taxon>Viridiplantae</taxon>
        <taxon>Streptophyta</taxon>
        <taxon>Embryophyta</taxon>
        <taxon>Tracheophyta</taxon>
        <taxon>Spermatophyta</taxon>
        <taxon>Magnoliopsida</taxon>
        <taxon>Liliopsida</taxon>
        <taxon>Arecaceae</taxon>
        <taxon>Coryphoideae</taxon>
        <taxon>Phoeniceae</taxon>
        <taxon>Phoenix</taxon>
    </lineage>
</organism>